<feature type="chain" id="PRO_5017401812" evidence="9">
    <location>
        <begin position="22"/>
        <end position="1035"/>
    </location>
</feature>
<dbReference type="EMBL" id="CP032382">
    <property type="protein sequence ID" value="AYB35489.1"/>
    <property type="molecule type" value="Genomic_DNA"/>
</dbReference>
<comment type="similarity">
    <text evidence="8">Belongs to the TonB-dependent receptor family.</text>
</comment>
<feature type="signal peptide" evidence="9">
    <location>
        <begin position="1"/>
        <end position="21"/>
    </location>
</feature>
<dbReference type="PANTHER" id="PTHR30069:SF29">
    <property type="entry name" value="HEMOGLOBIN AND HEMOGLOBIN-HAPTOGLOBIN-BINDING PROTEIN 1-RELATED"/>
    <property type="match status" value="1"/>
</dbReference>
<dbReference type="InterPro" id="IPR023997">
    <property type="entry name" value="TonB-dep_OMP_SusC/RagA_CS"/>
</dbReference>
<gene>
    <name evidence="11" type="ORF">D4L85_10605</name>
</gene>
<evidence type="ECO:0000259" key="10">
    <source>
        <dbReference type="Pfam" id="PF07715"/>
    </source>
</evidence>
<proteinExistence type="inferred from homology"/>
<dbReference type="NCBIfam" id="TIGR04056">
    <property type="entry name" value="OMP_RagA_SusC"/>
    <property type="match status" value="1"/>
</dbReference>
<dbReference type="GO" id="GO:0044718">
    <property type="term" value="P:siderophore transmembrane transport"/>
    <property type="evidence" value="ECO:0007669"/>
    <property type="project" value="TreeGrafter"/>
</dbReference>
<keyword evidence="3 8" id="KW-1134">Transmembrane beta strand</keyword>
<evidence type="ECO:0000256" key="1">
    <source>
        <dbReference type="ARBA" id="ARBA00004571"/>
    </source>
</evidence>
<evidence type="ECO:0000256" key="7">
    <source>
        <dbReference type="ARBA" id="ARBA00023237"/>
    </source>
</evidence>
<dbReference type="Proteomes" id="UP000266183">
    <property type="component" value="Chromosome"/>
</dbReference>
<dbReference type="InterPro" id="IPR037066">
    <property type="entry name" value="Plug_dom_sf"/>
</dbReference>
<dbReference type="SUPFAM" id="SSF49464">
    <property type="entry name" value="Carboxypeptidase regulatory domain-like"/>
    <property type="match status" value="1"/>
</dbReference>
<evidence type="ECO:0000256" key="2">
    <source>
        <dbReference type="ARBA" id="ARBA00022448"/>
    </source>
</evidence>
<dbReference type="SUPFAM" id="SSF56935">
    <property type="entry name" value="Porins"/>
    <property type="match status" value="1"/>
</dbReference>
<dbReference type="InterPro" id="IPR039426">
    <property type="entry name" value="TonB-dep_rcpt-like"/>
</dbReference>
<organism evidence="11 12">
    <name type="scientific">Chryseolinea soli</name>
    <dbReference type="NCBI Taxonomy" id="2321403"/>
    <lineage>
        <taxon>Bacteria</taxon>
        <taxon>Pseudomonadati</taxon>
        <taxon>Bacteroidota</taxon>
        <taxon>Cytophagia</taxon>
        <taxon>Cytophagales</taxon>
        <taxon>Fulvivirgaceae</taxon>
        <taxon>Chryseolinea</taxon>
    </lineage>
</organism>
<dbReference type="GO" id="GO:0009279">
    <property type="term" value="C:cell outer membrane"/>
    <property type="evidence" value="ECO:0007669"/>
    <property type="project" value="UniProtKB-SubCell"/>
</dbReference>
<dbReference type="GO" id="GO:0015344">
    <property type="term" value="F:siderophore uptake transmembrane transporter activity"/>
    <property type="evidence" value="ECO:0007669"/>
    <property type="project" value="TreeGrafter"/>
</dbReference>
<dbReference type="InterPro" id="IPR023996">
    <property type="entry name" value="TonB-dep_OMP_SusC/RagA"/>
</dbReference>
<dbReference type="Gene3D" id="2.60.40.1120">
    <property type="entry name" value="Carboxypeptidase-like, regulatory domain"/>
    <property type="match status" value="1"/>
</dbReference>
<keyword evidence="5 9" id="KW-0732">Signal</keyword>
<dbReference type="AlphaFoldDB" id="A0A385SW89"/>
<name>A0A385SW89_9BACT</name>
<dbReference type="InterPro" id="IPR012910">
    <property type="entry name" value="Plug_dom"/>
</dbReference>
<dbReference type="Gene3D" id="2.40.170.20">
    <property type="entry name" value="TonB-dependent receptor, beta-barrel domain"/>
    <property type="match status" value="1"/>
</dbReference>
<dbReference type="KEGG" id="chk:D4L85_10605"/>
<protein>
    <submittedName>
        <fullName evidence="11">SusC/RagA family TonB-linked outer membrane protein</fullName>
    </submittedName>
</protein>
<evidence type="ECO:0000256" key="3">
    <source>
        <dbReference type="ARBA" id="ARBA00022452"/>
    </source>
</evidence>
<evidence type="ECO:0000256" key="8">
    <source>
        <dbReference type="PROSITE-ProRule" id="PRU01360"/>
    </source>
</evidence>
<evidence type="ECO:0000256" key="6">
    <source>
        <dbReference type="ARBA" id="ARBA00023136"/>
    </source>
</evidence>
<reference evidence="12" key="1">
    <citation type="submission" date="2018-09" db="EMBL/GenBank/DDBJ databases">
        <title>Chryseolinea sp. KIS68-18 isolated from soil.</title>
        <authorList>
            <person name="Weon H.-Y."/>
            <person name="Kwon S.-W."/>
            <person name="Lee S.A."/>
        </authorList>
    </citation>
    <scope>NUCLEOTIDE SEQUENCE [LARGE SCALE GENOMIC DNA]</scope>
    <source>
        <strain evidence="12">KIS68-18</strain>
    </source>
</reference>
<dbReference type="PROSITE" id="PS52016">
    <property type="entry name" value="TONB_DEPENDENT_REC_3"/>
    <property type="match status" value="1"/>
</dbReference>
<dbReference type="PANTHER" id="PTHR30069">
    <property type="entry name" value="TONB-DEPENDENT OUTER MEMBRANE RECEPTOR"/>
    <property type="match status" value="1"/>
</dbReference>
<dbReference type="InterPro" id="IPR036942">
    <property type="entry name" value="Beta-barrel_TonB_sf"/>
</dbReference>
<dbReference type="InterPro" id="IPR008969">
    <property type="entry name" value="CarboxyPept-like_regulatory"/>
</dbReference>
<keyword evidence="4 8" id="KW-0812">Transmembrane</keyword>
<feature type="domain" description="TonB-dependent receptor plug" evidence="10">
    <location>
        <begin position="117"/>
        <end position="239"/>
    </location>
</feature>
<dbReference type="OrthoDB" id="9768177at2"/>
<evidence type="ECO:0000256" key="4">
    <source>
        <dbReference type="ARBA" id="ARBA00022692"/>
    </source>
</evidence>
<keyword evidence="2 8" id="KW-0813">Transport</keyword>
<evidence type="ECO:0000313" key="11">
    <source>
        <dbReference type="EMBL" id="AYB35489.1"/>
    </source>
</evidence>
<evidence type="ECO:0000313" key="12">
    <source>
        <dbReference type="Proteomes" id="UP000266183"/>
    </source>
</evidence>
<dbReference type="Pfam" id="PF07715">
    <property type="entry name" value="Plug"/>
    <property type="match status" value="1"/>
</dbReference>
<dbReference type="NCBIfam" id="TIGR04057">
    <property type="entry name" value="SusC_RagA_signa"/>
    <property type="match status" value="1"/>
</dbReference>
<dbReference type="Gene3D" id="2.170.130.10">
    <property type="entry name" value="TonB-dependent receptor, plug domain"/>
    <property type="match status" value="1"/>
</dbReference>
<keyword evidence="7 8" id="KW-0998">Cell outer membrane</keyword>
<evidence type="ECO:0000256" key="5">
    <source>
        <dbReference type="ARBA" id="ARBA00022729"/>
    </source>
</evidence>
<evidence type="ECO:0000256" key="9">
    <source>
        <dbReference type="SAM" id="SignalP"/>
    </source>
</evidence>
<dbReference type="Pfam" id="PF13715">
    <property type="entry name" value="CarbopepD_reg_2"/>
    <property type="match status" value="1"/>
</dbReference>
<keyword evidence="12" id="KW-1185">Reference proteome</keyword>
<keyword evidence="6 8" id="KW-0472">Membrane</keyword>
<comment type="subcellular location">
    <subcellularLocation>
        <location evidence="1 8">Cell outer membrane</location>
        <topology evidence="1 8">Multi-pass membrane protein</topology>
    </subcellularLocation>
</comment>
<accession>A0A385SW89</accession>
<sequence>MKKIRILLLPLAMLLCGYVSAQTVTGKVTSASDGAPVPGVSVVVKGTTVGTTTNAEGDYTLSGSDVGGGTLVFSFIGFETQEVAVGNQTTVNVSLAEDIKELGEVVVTALGISKETRTLGYSVSKVDGEQMNKARENNVALSLAGRVAGLNVKGTSGGPGGTARILLRGMPSMTSGGAPLFVINGVPMDNTQRGSAGEWGGSDNGDGIGNLNPDDIESMTVLKGQSASALYGSRATNGVILITTKKGKKGDFAVEYNMNYMADKAANYTDFQYDYGQGLNGAKPTTALEAQQTSRMSWGAKLDGTQVIQYDGNSYAYSAQKNNIKNFYRTGSSITNTVSVSKGGENGSFRLSLSNLDNNSIVRNSGIGRKTINLNIEQNITSKLKVNVMANYIDERSKNRPQLSDGPMNPNNGLFLATNIDENILNPGYNKTTGFETRYGDDEYVTNPWFVVNQYVNNLSRKRLISAVSARYDITKWLYAQGRIGYDMMNDGVFKVEPWGTAYVTAPLPWGNFRGNLQEQSTALTTEANVDGLIGVSKELSQDFSLDALVGANTRTNQWEYQRVAGSTFIMPYLYTLSNVATVNTNPADNYKFTKKRVNSGYYSIDLAYKHLLTLSTTGRYDAYSTLPSSNNTVFTPSVSTSFIFSELTDLPSMSLGKFRASWAQTSGDPADPYKTQLYYSLQSPINGTPMGTFSTDQPNGLLKPFTLTEVELGVELKFFENRLGLDLAWYNRKSKNEIMPSTLSAATGFTTGYVGTGSTQNTGLEVLLTGSPVRTSNFNWNVTFNITTVKNRILETDTDGKNQSLGSNRGTLGNAITAYVKGSSGPQILAYDYKRSASGQIIVDASGLPVRGDLVQMGQVLPKVFGGLTNDFSYKNINFSFLVDYNFGNKVLSATEYYSILRGLNKKTLEGRQEGITTGVLADGTTNTTTAAPQDYYRAVAQQITSTSVVSGDFIKLRQMTLGYTFPASAFANVPLIRSVQISLVGRNLAILMRKAKNIDPEASFASNVKYYGIEGTSLPSTRSYGFNLNVKFK</sequence>